<dbReference type="STRING" id="58114.SAMN05216270_12630"/>
<protein>
    <submittedName>
        <fullName evidence="1">Excreted virulence factor EspC, type VII ESX diderm</fullName>
    </submittedName>
</protein>
<reference evidence="2" key="1">
    <citation type="submission" date="2016-10" db="EMBL/GenBank/DDBJ databases">
        <authorList>
            <person name="Varghese N."/>
            <person name="Submissions S."/>
        </authorList>
    </citation>
    <scope>NUCLEOTIDE SEQUENCE [LARGE SCALE GENOMIC DNA]</scope>
    <source>
        <strain evidence="2">CGMCC 4.3516</strain>
    </source>
</reference>
<organism evidence="1 2">
    <name type="scientific">Glycomyces harbinensis</name>
    <dbReference type="NCBI Taxonomy" id="58114"/>
    <lineage>
        <taxon>Bacteria</taxon>
        <taxon>Bacillati</taxon>
        <taxon>Actinomycetota</taxon>
        <taxon>Actinomycetes</taxon>
        <taxon>Glycomycetales</taxon>
        <taxon>Glycomycetaceae</taxon>
        <taxon>Glycomyces</taxon>
    </lineage>
</organism>
<gene>
    <name evidence="1" type="ORF">SAMN05216270_12630</name>
</gene>
<proteinExistence type="predicted"/>
<dbReference type="OrthoDB" id="3688882at2"/>
<name>A0A1G7DLP8_9ACTN</name>
<keyword evidence="2" id="KW-1185">Reference proteome</keyword>
<evidence type="ECO:0000313" key="1">
    <source>
        <dbReference type="EMBL" id="SDE52422.1"/>
    </source>
</evidence>
<dbReference type="EMBL" id="FNAD01000026">
    <property type="protein sequence ID" value="SDE52422.1"/>
    <property type="molecule type" value="Genomic_DNA"/>
</dbReference>
<evidence type="ECO:0000313" key="2">
    <source>
        <dbReference type="Proteomes" id="UP000198949"/>
    </source>
</evidence>
<dbReference type="Proteomes" id="UP000198949">
    <property type="component" value="Unassembled WGS sequence"/>
</dbReference>
<dbReference type="RefSeq" id="WP_091040591.1">
    <property type="nucleotide sequence ID" value="NZ_FNAD01000026.1"/>
</dbReference>
<accession>A0A1G7DLP8</accession>
<dbReference type="AlphaFoldDB" id="A0A1G7DLP8"/>
<sequence>MGSGYTVDPEQLRQHASTLEALQDRFAAITSASSYIEQDDEAYGLLCGWISGCLEDRHQRHATIVEYVAENLGLAAQAVRACADDFETSDEDTGRAFRELESRMGN</sequence>